<dbReference type="EMBL" id="JAYMYQ010000004">
    <property type="protein sequence ID" value="KAK7339007.1"/>
    <property type="molecule type" value="Genomic_DNA"/>
</dbReference>
<organism evidence="1 2">
    <name type="scientific">Canavalia gladiata</name>
    <name type="common">Sword bean</name>
    <name type="synonym">Dolichos gladiatus</name>
    <dbReference type="NCBI Taxonomy" id="3824"/>
    <lineage>
        <taxon>Eukaryota</taxon>
        <taxon>Viridiplantae</taxon>
        <taxon>Streptophyta</taxon>
        <taxon>Embryophyta</taxon>
        <taxon>Tracheophyta</taxon>
        <taxon>Spermatophyta</taxon>
        <taxon>Magnoliopsida</taxon>
        <taxon>eudicotyledons</taxon>
        <taxon>Gunneridae</taxon>
        <taxon>Pentapetalae</taxon>
        <taxon>rosids</taxon>
        <taxon>fabids</taxon>
        <taxon>Fabales</taxon>
        <taxon>Fabaceae</taxon>
        <taxon>Papilionoideae</taxon>
        <taxon>50 kb inversion clade</taxon>
        <taxon>NPAAA clade</taxon>
        <taxon>indigoferoid/millettioid clade</taxon>
        <taxon>Phaseoleae</taxon>
        <taxon>Canavalia</taxon>
    </lineage>
</organism>
<proteinExistence type="predicted"/>
<comment type="caution">
    <text evidence="1">The sequence shown here is derived from an EMBL/GenBank/DDBJ whole genome shotgun (WGS) entry which is preliminary data.</text>
</comment>
<gene>
    <name evidence="1" type="ORF">VNO77_19644</name>
</gene>
<dbReference type="Proteomes" id="UP001367508">
    <property type="component" value="Unassembled WGS sequence"/>
</dbReference>
<keyword evidence="2" id="KW-1185">Reference proteome</keyword>
<dbReference type="AlphaFoldDB" id="A0AAN9LRX4"/>
<protein>
    <submittedName>
        <fullName evidence="1">Uncharacterized protein</fullName>
    </submittedName>
</protein>
<evidence type="ECO:0000313" key="1">
    <source>
        <dbReference type="EMBL" id="KAK7339007.1"/>
    </source>
</evidence>
<reference evidence="1 2" key="1">
    <citation type="submission" date="2024-01" db="EMBL/GenBank/DDBJ databases">
        <title>The genomes of 5 underutilized Papilionoideae crops provide insights into root nodulation and disease resistanc.</title>
        <authorList>
            <person name="Jiang F."/>
        </authorList>
    </citation>
    <scope>NUCLEOTIDE SEQUENCE [LARGE SCALE GENOMIC DNA]</scope>
    <source>
        <strain evidence="1">LVBAO_FW01</strain>
        <tissue evidence="1">Leaves</tissue>
    </source>
</reference>
<evidence type="ECO:0000313" key="2">
    <source>
        <dbReference type="Proteomes" id="UP001367508"/>
    </source>
</evidence>
<name>A0AAN9LRX4_CANGL</name>
<accession>A0AAN9LRX4</accession>
<sequence length="70" mass="8235">MLTVERERDERDCDHSKVFASLRNVDTFHTVCLLNRGKYWNRAHEMALTFVFVARACCRLLWIGDNAYVA</sequence>